<dbReference type="InterPro" id="IPR003346">
    <property type="entry name" value="Transposase_20"/>
</dbReference>
<keyword evidence="4" id="KW-1185">Reference proteome</keyword>
<dbReference type="Proteomes" id="UP000538292">
    <property type="component" value="Unassembled WGS sequence"/>
</dbReference>
<dbReference type="AlphaFoldDB" id="A0A7W1XQ36"/>
<protein>
    <submittedName>
        <fullName evidence="3">IS110 family transposase</fullName>
    </submittedName>
</protein>
<accession>A0A7W1XQ36</accession>
<gene>
    <name evidence="3" type="ORF">H2C83_02570</name>
</gene>
<feature type="non-terminal residue" evidence="3">
    <location>
        <position position="1"/>
    </location>
</feature>
<comment type="caution">
    <text evidence="3">The sequence shown here is derived from an EMBL/GenBank/DDBJ whole genome shotgun (WGS) entry which is preliminary data.</text>
</comment>
<evidence type="ECO:0000313" key="4">
    <source>
        <dbReference type="Proteomes" id="UP000538292"/>
    </source>
</evidence>
<dbReference type="EMBL" id="JACEOL010000007">
    <property type="protein sequence ID" value="MBA4601227.1"/>
    <property type="molecule type" value="Genomic_DNA"/>
</dbReference>
<dbReference type="Pfam" id="PF02371">
    <property type="entry name" value="Transposase_20"/>
    <property type="match status" value="1"/>
</dbReference>
<feature type="domain" description="Transposase IS116/IS110/IS902 C-terminal" evidence="2">
    <location>
        <begin position="1"/>
        <end position="55"/>
    </location>
</feature>
<sequence>SRQIQKSAGLSLKENSSGKRKGRTRITKRGRPRLALLFRCALPLVAKNPEFKALHAYFTKRANNPLHRKQSLIALCCKLIRILFVLGRKQIPYDPAKLQEALQQAQLQKVA</sequence>
<evidence type="ECO:0000256" key="1">
    <source>
        <dbReference type="SAM" id="MobiDB-lite"/>
    </source>
</evidence>
<proteinExistence type="predicted"/>
<evidence type="ECO:0000259" key="2">
    <source>
        <dbReference type="Pfam" id="PF02371"/>
    </source>
</evidence>
<dbReference type="GO" id="GO:0003677">
    <property type="term" value="F:DNA binding"/>
    <property type="evidence" value="ECO:0007669"/>
    <property type="project" value="InterPro"/>
</dbReference>
<evidence type="ECO:0000313" key="3">
    <source>
        <dbReference type="EMBL" id="MBA4601227.1"/>
    </source>
</evidence>
<organism evidence="3 4">
    <name type="scientific">Thermoactinomyces mirandus</name>
    <dbReference type="NCBI Taxonomy" id="2756294"/>
    <lineage>
        <taxon>Bacteria</taxon>
        <taxon>Bacillati</taxon>
        <taxon>Bacillota</taxon>
        <taxon>Bacilli</taxon>
        <taxon>Bacillales</taxon>
        <taxon>Thermoactinomycetaceae</taxon>
        <taxon>Thermoactinomyces</taxon>
    </lineage>
</organism>
<dbReference type="GO" id="GO:0006313">
    <property type="term" value="P:DNA transposition"/>
    <property type="evidence" value="ECO:0007669"/>
    <property type="project" value="InterPro"/>
</dbReference>
<dbReference type="GO" id="GO:0004803">
    <property type="term" value="F:transposase activity"/>
    <property type="evidence" value="ECO:0007669"/>
    <property type="project" value="InterPro"/>
</dbReference>
<dbReference type="RefSeq" id="WP_181737489.1">
    <property type="nucleotide sequence ID" value="NZ_JACEOL010000007.1"/>
</dbReference>
<name>A0A7W1XQ36_9BACL</name>
<feature type="region of interest" description="Disordered" evidence="1">
    <location>
        <begin position="1"/>
        <end position="26"/>
    </location>
</feature>
<reference evidence="3 4" key="1">
    <citation type="submission" date="2020-07" db="EMBL/GenBank/DDBJ databases">
        <title>Thermoactinomyces phylogeny.</title>
        <authorList>
            <person name="Dunlap C."/>
        </authorList>
    </citation>
    <scope>NUCLEOTIDE SEQUENCE [LARGE SCALE GENOMIC DNA]</scope>
    <source>
        <strain evidence="3 4">AMNI-1</strain>
    </source>
</reference>